<dbReference type="InterPro" id="IPR051259">
    <property type="entry name" value="rRNA_Methyltransferase"/>
</dbReference>
<feature type="non-terminal residue" evidence="1">
    <location>
        <position position="1"/>
    </location>
</feature>
<dbReference type="InterPro" id="IPR029026">
    <property type="entry name" value="tRNA_m1G_MTases_N"/>
</dbReference>
<protein>
    <recommendedName>
        <fullName evidence="3">tRNA/rRNA methyltransferase SpoU type domain-containing protein</fullName>
    </recommendedName>
</protein>
<organism evidence="1 2">
    <name type="scientific">Genlisea aurea</name>
    <dbReference type="NCBI Taxonomy" id="192259"/>
    <lineage>
        <taxon>Eukaryota</taxon>
        <taxon>Viridiplantae</taxon>
        <taxon>Streptophyta</taxon>
        <taxon>Embryophyta</taxon>
        <taxon>Tracheophyta</taxon>
        <taxon>Spermatophyta</taxon>
        <taxon>Magnoliopsida</taxon>
        <taxon>eudicotyledons</taxon>
        <taxon>Gunneridae</taxon>
        <taxon>Pentapetalae</taxon>
        <taxon>asterids</taxon>
        <taxon>lamiids</taxon>
        <taxon>Lamiales</taxon>
        <taxon>Lentibulariaceae</taxon>
        <taxon>Genlisea</taxon>
    </lineage>
</organism>
<dbReference type="SUPFAM" id="SSF55315">
    <property type="entry name" value="L30e-like"/>
    <property type="match status" value="1"/>
</dbReference>
<dbReference type="PANTHER" id="PTHR43191:SF2">
    <property type="entry name" value="RRNA METHYLTRANSFERASE 3, MITOCHONDRIAL"/>
    <property type="match status" value="1"/>
</dbReference>
<dbReference type="OrthoDB" id="270651at2759"/>
<comment type="caution">
    <text evidence="1">The sequence shown here is derived from an EMBL/GenBank/DDBJ whole genome shotgun (WGS) entry which is preliminary data.</text>
</comment>
<dbReference type="EMBL" id="AUSU01003932">
    <property type="protein sequence ID" value="EPS65974.1"/>
    <property type="molecule type" value="Genomic_DNA"/>
</dbReference>
<dbReference type="InterPro" id="IPR029064">
    <property type="entry name" value="Ribosomal_eL30-like_sf"/>
</dbReference>
<dbReference type="Gene3D" id="3.40.1280.10">
    <property type="match status" value="1"/>
</dbReference>
<dbReference type="Gene3D" id="3.30.1330.30">
    <property type="match status" value="1"/>
</dbReference>
<dbReference type="AlphaFoldDB" id="S8CGB1"/>
<dbReference type="InterPro" id="IPR029028">
    <property type="entry name" value="Alpha/beta_knot_MTases"/>
</dbReference>
<evidence type="ECO:0000313" key="2">
    <source>
        <dbReference type="Proteomes" id="UP000015453"/>
    </source>
</evidence>
<sequence>KKPIRLPQGVESITSTSNLFVKHCVKLRQCSSYRHLHGSVVVIGAAPVREILDFRGRLIDRPKVECLFMLENCSIPEGIEHEEIRVVKVNSEVIRKLSGVQSVDSVRVIALLRIPSSFHALSTGLDYEDCRALFPLAHRILVLEGIQDPGNLGTLLRSAVAFRW</sequence>
<dbReference type="SUPFAM" id="SSF75217">
    <property type="entry name" value="alpha/beta knot"/>
    <property type="match status" value="1"/>
</dbReference>
<dbReference type="GO" id="GO:0003723">
    <property type="term" value="F:RNA binding"/>
    <property type="evidence" value="ECO:0007669"/>
    <property type="project" value="TreeGrafter"/>
</dbReference>
<reference evidence="1 2" key="1">
    <citation type="journal article" date="2013" name="BMC Genomics">
        <title>The miniature genome of a carnivorous plant Genlisea aurea contains a low number of genes and short non-coding sequences.</title>
        <authorList>
            <person name="Leushkin E.V."/>
            <person name="Sutormin R.A."/>
            <person name="Nabieva E.R."/>
            <person name="Penin A.A."/>
            <person name="Kondrashov A.S."/>
            <person name="Logacheva M.D."/>
        </authorList>
    </citation>
    <scope>NUCLEOTIDE SEQUENCE [LARGE SCALE GENOMIC DNA]</scope>
</reference>
<evidence type="ECO:0000313" key="1">
    <source>
        <dbReference type="EMBL" id="EPS65974.1"/>
    </source>
</evidence>
<gene>
    <name evidence="1" type="ORF">M569_08804</name>
</gene>
<accession>S8CGB1</accession>
<evidence type="ECO:0008006" key="3">
    <source>
        <dbReference type="Google" id="ProtNLM"/>
    </source>
</evidence>
<feature type="non-terminal residue" evidence="1">
    <location>
        <position position="164"/>
    </location>
</feature>
<dbReference type="PANTHER" id="PTHR43191">
    <property type="entry name" value="RRNA METHYLTRANSFERASE 3"/>
    <property type="match status" value="1"/>
</dbReference>
<dbReference type="Proteomes" id="UP000015453">
    <property type="component" value="Unassembled WGS sequence"/>
</dbReference>
<proteinExistence type="predicted"/>
<name>S8CGB1_9LAMI</name>
<keyword evidence="2" id="KW-1185">Reference proteome</keyword>